<evidence type="ECO:0000313" key="2">
    <source>
        <dbReference type="Proteomes" id="UP001301152"/>
    </source>
</evidence>
<dbReference type="RefSeq" id="WP_173560001.1">
    <property type="nucleotide sequence ID" value="NZ_JAERKY010000003.1"/>
</dbReference>
<proteinExistence type="predicted"/>
<name>A0ABT3QC75_9PROT</name>
<dbReference type="Proteomes" id="UP001301152">
    <property type="component" value="Unassembled WGS sequence"/>
</dbReference>
<organism evidence="1 2">
    <name type="scientific">Acetobacter thailandicus</name>
    <dbReference type="NCBI Taxonomy" id="1502842"/>
    <lineage>
        <taxon>Bacteria</taxon>
        <taxon>Pseudomonadati</taxon>
        <taxon>Pseudomonadota</taxon>
        <taxon>Alphaproteobacteria</taxon>
        <taxon>Acetobacterales</taxon>
        <taxon>Acetobacteraceae</taxon>
        <taxon>Acetobacter</taxon>
    </lineage>
</organism>
<comment type="caution">
    <text evidence="1">The sequence shown here is derived from an EMBL/GenBank/DDBJ whole genome shotgun (WGS) entry which is preliminary data.</text>
</comment>
<reference evidence="1 2" key="1">
    <citation type="submission" date="2022-11" db="EMBL/GenBank/DDBJ databases">
        <title>Genome sequencing of Acetobacter type strain.</title>
        <authorList>
            <person name="Heo J."/>
            <person name="Lee D."/>
            <person name="Han B.-H."/>
            <person name="Hong S.-B."/>
            <person name="Kwon S.-W."/>
        </authorList>
    </citation>
    <scope>NUCLEOTIDE SEQUENCE [LARGE SCALE GENOMIC DNA]</scope>
    <source>
        <strain evidence="1 2">KACC 21253</strain>
    </source>
</reference>
<keyword evidence="2" id="KW-1185">Reference proteome</keyword>
<gene>
    <name evidence="1" type="ORF">OQ497_02725</name>
</gene>
<dbReference type="EMBL" id="JAPIUZ010000001">
    <property type="protein sequence ID" value="MCX2562887.1"/>
    <property type="molecule type" value="Genomic_DNA"/>
</dbReference>
<accession>A0ABT3QC75</accession>
<sequence>MVLVFENKRHINNILQGLARGAASARPSVSAGFLPGARYRTATSVATVAAVQEFGAVIHHASHRQGRGSAQLLPPRPFMRPAVQQNARHWAEQMRTGLRSSVRSARDVARAVYAPQQVLEQTGQAMAESIRQRIAAGTVQPDAPATIAQKHSATPLVNTGTLLSAVAVQVQL</sequence>
<evidence type="ECO:0000313" key="1">
    <source>
        <dbReference type="EMBL" id="MCX2562887.1"/>
    </source>
</evidence>
<protein>
    <submittedName>
        <fullName evidence="1">Uncharacterized protein</fullName>
    </submittedName>
</protein>